<keyword evidence="2" id="KW-0472">Membrane</keyword>
<feature type="coiled-coil region" evidence="1">
    <location>
        <begin position="157"/>
        <end position="184"/>
    </location>
</feature>
<comment type="caution">
    <text evidence="3">The sequence shown here is derived from an EMBL/GenBank/DDBJ whole genome shotgun (WGS) entry which is preliminary data.</text>
</comment>
<dbReference type="KEGG" id="bbes:BESB_025470"/>
<name>A0A2A9M7D5_BESBE</name>
<feature type="transmembrane region" description="Helical" evidence="2">
    <location>
        <begin position="6"/>
        <end position="27"/>
    </location>
</feature>
<dbReference type="Proteomes" id="UP000224006">
    <property type="component" value="Unassembled WGS sequence"/>
</dbReference>
<accession>A0A2A9M7D5</accession>
<protein>
    <recommendedName>
        <fullName evidence="5">BAP29/BAP31 transmembrane domain-containing protein</fullName>
    </recommendedName>
</protein>
<feature type="transmembrane region" description="Helical" evidence="2">
    <location>
        <begin position="137"/>
        <end position="158"/>
    </location>
</feature>
<dbReference type="GeneID" id="40307599"/>
<dbReference type="AlphaFoldDB" id="A0A2A9M7D5"/>
<proteinExistence type="predicted"/>
<dbReference type="OrthoDB" id="331724at2759"/>
<dbReference type="RefSeq" id="XP_029215582.1">
    <property type="nucleotide sequence ID" value="XM_029361227.1"/>
</dbReference>
<keyword evidence="4" id="KW-1185">Reference proteome</keyword>
<evidence type="ECO:0000256" key="2">
    <source>
        <dbReference type="SAM" id="Phobius"/>
    </source>
</evidence>
<keyword evidence="2" id="KW-0812">Transmembrane</keyword>
<keyword evidence="1" id="KW-0175">Coiled coil</keyword>
<evidence type="ECO:0000313" key="3">
    <source>
        <dbReference type="EMBL" id="PFH31573.1"/>
    </source>
</evidence>
<dbReference type="VEuPathDB" id="ToxoDB:BESB_025470"/>
<dbReference type="EMBL" id="NWUJ01000014">
    <property type="protein sequence ID" value="PFH31573.1"/>
    <property type="molecule type" value="Genomic_DNA"/>
</dbReference>
<keyword evidence="2" id="KW-1133">Transmembrane helix</keyword>
<organism evidence="3 4">
    <name type="scientific">Besnoitia besnoiti</name>
    <name type="common">Apicomplexan protozoan</name>
    <dbReference type="NCBI Taxonomy" id="94643"/>
    <lineage>
        <taxon>Eukaryota</taxon>
        <taxon>Sar</taxon>
        <taxon>Alveolata</taxon>
        <taxon>Apicomplexa</taxon>
        <taxon>Conoidasida</taxon>
        <taxon>Coccidia</taxon>
        <taxon>Eucoccidiorida</taxon>
        <taxon>Eimeriorina</taxon>
        <taxon>Sarcocystidae</taxon>
        <taxon>Besnoitia</taxon>
    </lineage>
</organism>
<sequence>MQVTTFLESFVFLPLGGFLLLTSLLGVRFLNSVTSRICRQTISIGYVNLRLVSLILLINACFFAREQVVLTRIYASPSFAQYCGTSGPGSPFPGDAAKDPVAAAASAAAAQAAAAALAGGEAGLQCMAYKLRHERNWWLSLLSLSVWLLLWRVTAMVANYDTRLKVLEEEKARELAALENARCELKNEETIVGRAAAVKKVA</sequence>
<feature type="transmembrane region" description="Helical" evidence="2">
    <location>
        <begin position="47"/>
        <end position="65"/>
    </location>
</feature>
<evidence type="ECO:0000313" key="4">
    <source>
        <dbReference type="Proteomes" id="UP000224006"/>
    </source>
</evidence>
<reference evidence="3 4" key="1">
    <citation type="submission" date="2017-09" db="EMBL/GenBank/DDBJ databases">
        <title>Genome sequencing of Besnoitia besnoiti strain Bb-Ger1.</title>
        <authorList>
            <person name="Schares G."/>
            <person name="Venepally P."/>
            <person name="Lorenzi H.A."/>
        </authorList>
    </citation>
    <scope>NUCLEOTIDE SEQUENCE [LARGE SCALE GENOMIC DNA]</scope>
    <source>
        <strain evidence="3 4">Bb-Ger1</strain>
    </source>
</reference>
<evidence type="ECO:0008006" key="5">
    <source>
        <dbReference type="Google" id="ProtNLM"/>
    </source>
</evidence>
<gene>
    <name evidence="3" type="ORF">BESB_025470</name>
</gene>
<evidence type="ECO:0000256" key="1">
    <source>
        <dbReference type="SAM" id="Coils"/>
    </source>
</evidence>